<evidence type="ECO:0000313" key="2">
    <source>
        <dbReference type="EMBL" id="KKU61968.1"/>
    </source>
</evidence>
<accession>A0A0G1U6X9</accession>
<feature type="domain" description="Phosphodiester glycosidase" evidence="1">
    <location>
        <begin position="95"/>
        <end position="243"/>
    </location>
</feature>
<dbReference type="Pfam" id="PF09992">
    <property type="entry name" value="NAGPA"/>
    <property type="match status" value="1"/>
</dbReference>
<reference evidence="2 3" key="1">
    <citation type="journal article" date="2015" name="Nature">
        <title>rRNA introns, odd ribosomes, and small enigmatic genomes across a large radiation of phyla.</title>
        <authorList>
            <person name="Brown C.T."/>
            <person name="Hug L.A."/>
            <person name="Thomas B.C."/>
            <person name="Sharon I."/>
            <person name="Castelle C.J."/>
            <person name="Singh A."/>
            <person name="Wilkins M.J."/>
            <person name="Williams K.H."/>
            <person name="Banfield J.F."/>
        </authorList>
    </citation>
    <scope>NUCLEOTIDE SEQUENCE [LARGE SCALE GENOMIC DNA]</scope>
</reference>
<proteinExistence type="predicted"/>
<dbReference type="Proteomes" id="UP000033860">
    <property type="component" value="Unassembled WGS sequence"/>
</dbReference>
<dbReference type="EMBL" id="LCNT01000001">
    <property type="protein sequence ID" value="KKU61968.1"/>
    <property type="molecule type" value="Genomic_DNA"/>
</dbReference>
<dbReference type="InterPro" id="IPR018711">
    <property type="entry name" value="NAGPA"/>
</dbReference>
<gene>
    <name evidence="2" type="ORF">UX85_C0001G0182</name>
</gene>
<evidence type="ECO:0000313" key="3">
    <source>
        <dbReference type="Proteomes" id="UP000033860"/>
    </source>
</evidence>
<dbReference type="AlphaFoldDB" id="A0A0G1U6X9"/>
<protein>
    <recommendedName>
        <fullName evidence="1">Phosphodiester glycosidase domain-containing protein</fullName>
    </recommendedName>
</protein>
<organism evidence="2 3">
    <name type="scientific">Candidatus Beckwithbacteria bacterium GW2011_GWB1_47_15</name>
    <dbReference type="NCBI Taxonomy" id="1618371"/>
    <lineage>
        <taxon>Bacteria</taxon>
        <taxon>Candidatus Beckwithiibacteriota</taxon>
    </lineage>
</organism>
<evidence type="ECO:0000259" key="1">
    <source>
        <dbReference type="Pfam" id="PF09992"/>
    </source>
</evidence>
<comment type="caution">
    <text evidence="2">The sequence shown here is derived from an EMBL/GenBank/DDBJ whole genome shotgun (WGS) entry which is preliminary data.</text>
</comment>
<name>A0A0G1U6X9_9BACT</name>
<sequence>MKKILILLGVVLTGVWFYQKTNFDPTSVEEPQLTPRGVSQEGPQTPEVVLATMDTFFFEDQTFHYAVLAVDDPASLKLFPNHQAKAESADLISTCSGLVSGGFYDLNGEPIGWLVAEGRQASPPVLSDFLNGYLSLNQGQVSLSNVRPQGAVDWGLQSGPLLIANGLPLPLRIKNDEPRRRVVAATTLQGQLVFLALVGEDSAFTGPLLAETPRLLVNLAETLGLSFTTALNLDGGSASTFYNQQTHLEEFSLIGSYFCLAAE</sequence>